<sequence length="554" mass="58573">MESRANYAMIGSLVLLLVAIGVGFVLWLTNAGEQARRVEMRVVFNGAVNGLTTGSPVLFNGIRIGEVKDLQLDQEAPSTVIAIISVDRTKPIRTDTKAVLTYQGFTGIANLQLEGGSRNAPLLIDSVDPNDGMPTIQAEVSPFQDIIESARNVLSRADSAMGAIDDFISDNGPAFGRTVNNVETFSKALADNSGGVGDLLQNLSDMSKTVGEVSGSLKGSATRLEEILKSVNPDEVQDMVANLDKSSQRLSSIIERAGTIADGINPEDINGAINNVADAAEKLNTLVEHADTLVASVDPKTVTGLVDSARSAVDRIGTLTDEARNLLAAVDRDKVSQIVDQVDTATRAISDVSTTFGPIVADAKDTIGQVGEIVKAVEPDKVRSSIDNVNSFTAKLAGSGDSIDQIVADAKSASASLKQLGDTIDKHQGDVDQTITNVRDLSEQLNGVAKRADSLLVKLGDYVEGTDSQGLITEATEAAKSIREVADTINKSIGPITSNVTKFSDRGLGSFTQLAIDGQNALARLNRVLSSVERDPQQFIFGSPGVPEYAPRRR</sequence>
<dbReference type="Gene3D" id="1.20.120.810">
    <property type="entry name" value="Vinculin, Vh2 four-helix bundle"/>
    <property type="match status" value="1"/>
</dbReference>
<feature type="transmembrane region" description="Helical" evidence="1">
    <location>
        <begin position="7"/>
        <end position="28"/>
    </location>
</feature>
<keyword evidence="1" id="KW-0812">Transmembrane</keyword>
<keyword evidence="1" id="KW-1133">Transmembrane helix</keyword>
<dbReference type="KEGG" id="hdi:HDIA_2712"/>
<gene>
    <name evidence="3" type="ORF">HDIA_2712</name>
</gene>
<dbReference type="PANTHER" id="PTHR36698:SF2">
    <property type="entry name" value="MCE_MLAD DOMAIN-CONTAINING PROTEIN"/>
    <property type="match status" value="1"/>
</dbReference>
<dbReference type="PANTHER" id="PTHR36698">
    <property type="entry name" value="BLL5892 PROTEIN"/>
    <property type="match status" value="1"/>
</dbReference>
<keyword evidence="1" id="KW-0472">Membrane</keyword>
<feature type="domain" description="Mce/MlaD" evidence="2">
    <location>
        <begin position="40"/>
        <end position="116"/>
    </location>
</feature>
<accession>A0A2C9D7N3</accession>
<name>A0A2C9D7N3_9HYPH</name>
<reference evidence="4" key="1">
    <citation type="submission" date="2017-09" db="EMBL/GenBank/DDBJ databases">
        <title>Genome sequence of Nannocystis excedens DSM 71.</title>
        <authorList>
            <person name="Blom J."/>
        </authorList>
    </citation>
    <scope>NUCLEOTIDE SEQUENCE [LARGE SCALE GENOMIC DNA]</scope>
    <source>
        <strain evidence="4">type strain: E19</strain>
    </source>
</reference>
<dbReference type="OrthoDB" id="9808689at2"/>
<protein>
    <submittedName>
        <fullName evidence="3">Virulence factor Mce family protein</fullName>
    </submittedName>
</protein>
<evidence type="ECO:0000256" key="1">
    <source>
        <dbReference type="SAM" id="Phobius"/>
    </source>
</evidence>
<keyword evidence="4" id="KW-1185">Reference proteome</keyword>
<dbReference type="AlphaFoldDB" id="A0A2C9D7N3"/>
<proteinExistence type="predicted"/>
<dbReference type="EMBL" id="LT960614">
    <property type="protein sequence ID" value="SON56253.1"/>
    <property type="molecule type" value="Genomic_DNA"/>
</dbReference>
<dbReference type="Proteomes" id="UP000223606">
    <property type="component" value="Chromosome 1"/>
</dbReference>
<dbReference type="InterPro" id="IPR003399">
    <property type="entry name" value="Mce/MlaD"/>
</dbReference>
<dbReference type="Pfam" id="PF02470">
    <property type="entry name" value="MlaD"/>
    <property type="match status" value="1"/>
</dbReference>
<evidence type="ECO:0000313" key="4">
    <source>
        <dbReference type="Proteomes" id="UP000223606"/>
    </source>
</evidence>
<evidence type="ECO:0000259" key="2">
    <source>
        <dbReference type="Pfam" id="PF02470"/>
    </source>
</evidence>
<evidence type="ECO:0000313" key="3">
    <source>
        <dbReference type="EMBL" id="SON56253.1"/>
    </source>
</evidence>
<organism evidence="3 4">
    <name type="scientific">Hartmannibacter diazotrophicus</name>
    <dbReference type="NCBI Taxonomy" id="1482074"/>
    <lineage>
        <taxon>Bacteria</taxon>
        <taxon>Pseudomonadati</taxon>
        <taxon>Pseudomonadota</taxon>
        <taxon>Alphaproteobacteria</taxon>
        <taxon>Hyphomicrobiales</taxon>
        <taxon>Pleomorphomonadaceae</taxon>
        <taxon>Hartmannibacter</taxon>
    </lineage>
</organism>
<dbReference type="SUPFAM" id="SSF58104">
    <property type="entry name" value="Methyl-accepting chemotaxis protein (MCP) signaling domain"/>
    <property type="match status" value="1"/>
</dbReference>
<dbReference type="RefSeq" id="WP_099556658.1">
    <property type="nucleotide sequence ID" value="NZ_LT960614.1"/>
</dbReference>